<dbReference type="InterPro" id="IPR019557">
    <property type="entry name" value="AminoTfrase-like_pln_mobile"/>
</dbReference>
<sequence>FLTPEQRLARARIALWVACRIRPFSLDRSLITELCLRYRSETCSIPLRCGNLAPTLEDVTQILGVRSEGEPFFSIPPGMSTSYASNCKELLEIRLEKLRWEFTEVPHRAERMMGGRASQVSALVEEDGAGESESVQGEFSHPLSRCAAQSSGDAERDGCDIPDLGNGSTFFDEDTMPP</sequence>
<dbReference type="Proteomes" id="UP000017836">
    <property type="component" value="Unassembled WGS sequence"/>
</dbReference>
<dbReference type="Pfam" id="PF10536">
    <property type="entry name" value="PMD"/>
    <property type="match status" value="1"/>
</dbReference>
<dbReference type="AlphaFoldDB" id="W1NMT0"/>
<evidence type="ECO:0000313" key="4">
    <source>
        <dbReference type="Proteomes" id="UP000017836"/>
    </source>
</evidence>
<dbReference type="EMBL" id="KI396767">
    <property type="protein sequence ID" value="ERM96818.1"/>
    <property type="molecule type" value="Genomic_DNA"/>
</dbReference>
<dbReference type="HOGENOM" id="CLU_089452_0_0_1"/>
<feature type="region of interest" description="Disordered" evidence="1">
    <location>
        <begin position="126"/>
        <end position="178"/>
    </location>
</feature>
<gene>
    <name evidence="3" type="ORF">AMTR_s00128p00058460</name>
</gene>
<evidence type="ECO:0000256" key="1">
    <source>
        <dbReference type="SAM" id="MobiDB-lite"/>
    </source>
</evidence>
<proteinExistence type="predicted"/>
<feature type="non-terminal residue" evidence="3">
    <location>
        <position position="1"/>
    </location>
</feature>
<organism evidence="3 4">
    <name type="scientific">Amborella trichopoda</name>
    <dbReference type="NCBI Taxonomy" id="13333"/>
    <lineage>
        <taxon>Eukaryota</taxon>
        <taxon>Viridiplantae</taxon>
        <taxon>Streptophyta</taxon>
        <taxon>Embryophyta</taxon>
        <taxon>Tracheophyta</taxon>
        <taxon>Spermatophyta</taxon>
        <taxon>Magnoliopsida</taxon>
        <taxon>Amborellales</taxon>
        <taxon>Amborellaceae</taxon>
        <taxon>Amborella</taxon>
    </lineage>
</organism>
<accession>W1NMT0</accession>
<protein>
    <recommendedName>
        <fullName evidence="2">Aminotransferase-like plant mobile domain-containing protein</fullName>
    </recommendedName>
</protein>
<evidence type="ECO:0000313" key="3">
    <source>
        <dbReference type="EMBL" id="ERM96818.1"/>
    </source>
</evidence>
<name>W1NMT0_AMBTC</name>
<dbReference type="Gramene" id="ERM96818">
    <property type="protein sequence ID" value="ERM96818"/>
    <property type="gene ID" value="AMTR_s00128p00058460"/>
</dbReference>
<reference evidence="4" key="1">
    <citation type="journal article" date="2013" name="Science">
        <title>The Amborella genome and the evolution of flowering plants.</title>
        <authorList>
            <consortium name="Amborella Genome Project"/>
        </authorList>
    </citation>
    <scope>NUCLEOTIDE SEQUENCE [LARGE SCALE GENOMIC DNA]</scope>
</reference>
<evidence type="ECO:0000259" key="2">
    <source>
        <dbReference type="Pfam" id="PF10536"/>
    </source>
</evidence>
<feature type="domain" description="Aminotransferase-like plant mobile" evidence="2">
    <location>
        <begin position="19"/>
        <end position="97"/>
    </location>
</feature>
<keyword evidence="4" id="KW-1185">Reference proteome</keyword>